<feature type="compositionally biased region" description="Basic and acidic residues" evidence="1">
    <location>
        <begin position="45"/>
        <end position="54"/>
    </location>
</feature>
<feature type="non-terminal residue" evidence="2">
    <location>
        <position position="54"/>
    </location>
</feature>
<reference evidence="2 4" key="1">
    <citation type="submission" date="2016-10" db="EMBL/GenBank/DDBJ databases">
        <title>Genome sequence of the basidiomycete white-rot fungus Trametes pubescens.</title>
        <authorList>
            <person name="Makela M.R."/>
            <person name="Granchi Z."/>
            <person name="Peng M."/>
            <person name="De Vries R.P."/>
            <person name="Grigoriev I."/>
            <person name="Riley R."/>
            <person name="Hilden K."/>
        </authorList>
    </citation>
    <scope>NUCLEOTIDE SEQUENCE [LARGE SCALE GENOMIC DNA]</scope>
    <source>
        <strain evidence="2 4">FBCC735</strain>
    </source>
</reference>
<name>A0A1M2VMT4_TRAPU</name>
<evidence type="ECO:0000256" key="1">
    <source>
        <dbReference type="SAM" id="MobiDB-lite"/>
    </source>
</evidence>
<protein>
    <submittedName>
        <fullName evidence="2">Uncharacterized protein</fullName>
    </submittedName>
</protein>
<feature type="non-terminal residue" evidence="2">
    <location>
        <position position="1"/>
    </location>
</feature>
<dbReference type="EMBL" id="MNAD01000994">
    <property type="protein sequence ID" value="OJT08923.1"/>
    <property type="molecule type" value="Genomic_DNA"/>
</dbReference>
<accession>A0A1M2VMT4</accession>
<dbReference type="AlphaFoldDB" id="A0A1M2VMT4"/>
<sequence>SHSRRRICFMPQPLQPQRRDHVVAPSTSFHEGRRERRPGNRRGQGPRDSRNRQV</sequence>
<evidence type="ECO:0000313" key="2">
    <source>
        <dbReference type="EMBL" id="OJT08914.1"/>
    </source>
</evidence>
<keyword evidence="4" id="KW-1185">Reference proteome</keyword>
<dbReference type="Proteomes" id="UP000184267">
    <property type="component" value="Unassembled WGS sequence"/>
</dbReference>
<proteinExistence type="predicted"/>
<dbReference type="EMBL" id="MNAD01000995">
    <property type="protein sequence ID" value="OJT08914.1"/>
    <property type="molecule type" value="Genomic_DNA"/>
</dbReference>
<evidence type="ECO:0000313" key="4">
    <source>
        <dbReference type="Proteomes" id="UP000184267"/>
    </source>
</evidence>
<organism evidence="2 4">
    <name type="scientific">Trametes pubescens</name>
    <name type="common">White-rot fungus</name>
    <dbReference type="NCBI Taxonomy" id="154538"/>
    <lineage>
        <taxon>Eukaryota</taxon>
        <taxon>Fungi</taxon>
        <taxon>Dikarya</taxon>
        <taxon>Basidiomycota</taxon>
        <taxon>Agaricomycotina</taxon>
        <taxon>Agaricomycetes</taxon>
        <taxon>Polyporales</taxon>
        <taxon>Polyporaceae</taxon>
        <taxon>Trametes</taxon>
    </lineage>
</organism>
<evidence type="ECO:0000313" key="3">
    <source>
        <dbReference type="EMBL" id="OJT08923.1"/>
    </source>
</evidence>
<comment type="caution">
    <text evidence="2">The sequence shown here is derived from an EMBL/GenBank/DDBJ whole genome shotgun (WGS) entry which is preliminary data.</text>
</comment>
<gene>
    <name evidence="3" type="ORF">TRAPUB_171</name>
    <name evidence="2" type="ORF">TRAPUB_179</name>
</gene>
<feature type="region of interest" description="Disordered" evidence="1">
    <location>
        <begin position="1"/>
        <end position="54"/>
    </location>
</feature>